<comment type="function">
    <text evidence="6">Has immunoglobulin-binding and hemagglutination properties, and can bind to mannose. Essential for virulence. May be involved in LPS biosynthesis or polysaccharide transport.</text>
</comment>
<dbReference type="Pfam" id="PF07886">
    <property type="entry name" value="BA14K"/>
    <property type="match status" value="1"/>
</dbReference>
<dbReference type="GO" id="GO:0016020">
    <property type="term" value="C:membrane"/>
    <property type="evidence" value="ECO:0007669"/>
    <property type="project" value="UniProtKB-SubCell"/>
</dbReference>
<keyword evidence="4" id="KW-1003">Cell membrane</keyword>
<evidence type="ECO:0000313" key="8">
    <source>
        <dbReference type="EMBL" id="MBP0438277.1"/>
    </source>
</evidence>
<comment type="caution">
    <text evidence="8">The sequence shown here is derived from an EMBL/GenBank/DDBJ whole genome shotgun (WGS) entry which is preliminary data.</text>
</comment>
<evidence type="ECO:0000313" key="9">
    <source>
        <dbReference type="Proteomes" id="UP000666240"/>
    </source>
</evidence>
<keyword evidence="5" id="KW-0430">Lectin</keyword>
<dbReference type="GO" id="GO:0030246">
    <property type="term" value="F:carbohydrate binding"/>
    <property type="evidence" value="ECO:0007669"/>
    <property type="project" value="UniProtKB-KW"/>
</dbReference>
<organism evidence="8 9">
    <name type="scientific">Tianweitania sediminis</name>
    <dbReference type="NCBI Taxonomy" id="1502156"/>
    <lineage>
        <taxon>Bacteria</taxon>
        <taxon>Pseudomonadati</taxon>
        <taxon>Pseudomonadota</taxon>
        <taxon>Alphaproteobacteria</taxon>
        <taxon>Hyphomicrobiales</taxon>
        <taxon>Phyllobacteriaceae</taxon>
        <taxon>Tianweitania</taxon>
    </lineage>
</organism>
<dbReference type="EMBL" id="JAGIYY010000001">
    <property type="protein sequence ID" value="MBP0438277.1"/>
    <property type="molecule type" value="Genomic_DNA"/>
</dbReference>
<evidence type="ECO:0000256" key="2">
    <source>
        <dbReference type="ARBA" id="ARBA00010270"/>
    </source>
</evidence>
<name>A0A8J7UKE4_9HYPH</name>
<keyword evidence="4" id="KW-0472">Membrane</keyword>
<gene>
    <name evidence="8" type="ORF">J5Y06_06420</name>
</gene>
<keyword evidence="9" id="KW-1185">Reference proteome</keyword>
<evidence type="ECO:0000256" key="4">
    <source>
        <dbReference type="ARBA" id="ARBA00022475"/>
    </source>
</evidence>
<evidence type="ECO:0000256" key="7">
    <source>
        <dbReference type="SAM" id="MobiDB-lite"/>
    </source>
</evidence>
<evidence type="ECO:0000256" key="5">
    <source>
        <dbReference type="ARBA" id="ARBA00022734"/>
    </source>
</evidence>
<dbReference type="InterPro" id="IPR012413">
    <property type="entry name" value="BA14K"/>
</dbReference>
<dbReference type="AlphaFoldDB" id="A0A8J7UKE4"/>
<evidence type="ECO:0000256" key="1">
    <source>
        <dbReference type="ARBA" id="ARBA00004167"/>
    </source>
</evidence>
<comment type="similarity">
    <text evidence="2">Belongs to the BA14k family.</text>
</comment>
<accession>A0A8J7UKE4</accession>
<protein>
    <recommendedName>
        <fullName evidence="3">Lectin-like protein BA14k</fullName>
    </recommendedName>
</protein>
<sequence>MDWESAWTTEPVRIVAAETSGREEPEPPTSKSRIKVEARLVEAIDEQVALDNLVTASFEDSAPSDAPAVLPVTQAHLDWCADRYRSYDAATDSYTSYSGKTRPCRSPYGTENGTAPR</sequence>
<feature type="region of interest" description="Disordered" evidence="7">
    <location>
        <begin position="92"/>
        <end position="117"/>
    </location>
</feature>
<evidence type="ECO:0000256" key="3">
    <source>
        <dbReference type="ARBA" id="ARBA00020552"/>
    </source>
</evidence>
<dbReference type="Proteomes" id="UP000666240">
    <property type="component" value="Unassembled WGS sequence"/>
</dbReference>
<proteinExistence type="inferred from homology"/>
<comment type="subcellular location">
    <subcellularLocation>
        <location evidence="1">Membrane</location>
        <topology evidence="1">Single-pass membrane protein</topology>
    </subcellularLocation>
</comment>
<evidence type="ECO:0000256" key="6">
    <source>
        <dbReference type="ARBA" id="ARBA00025321"/>
    </source>
</evidence>
<reference evidence="8" key="1">
    <citation type="submission" date="2021-03" db="EMBL/GenBank/DDBJ databases">
        <title>Genome sequencing and assembly of Tianweitania sediminis.</title>
        <authorList>
            <person name="Chhetri G."/>
        </authorList>
    </citation>
    <scope>NUCLEOTIDE SEQUENCE</scope>
    <source>
        <strain evidence="8">Z8</strain>
    </source>
</reference>